<evidence type="ECO:0008006" key="3">
    <source>
        <dbReference type="Google" id="ProtNLM"/>
    </source>
</evidence>
<feature type="transmembrane region" description="Helical" evidence="1">
    <location>
        <begin position="39"/>
        <end position="61"/>
    </location>
</feature>
<feature type="transmembrane region" description="Helical" evidence="1">
    <location>
        <begin position="102"/>
        <end position="124"/>
    </location>
</feature>
<keyword evidence="1" id="KW-0472">Membrane</keyword>
<reference evidence="2" key="1">
    <citation type="submission" date="2022-10" db="EMBL/GenBank/DDBJ databases">
        <title>The complete genomes of actinobacterial strains from the NBC collection.</title>
        <authorList>
            <person name="Joergensen T.S."/>
            <person name="Alvarez Arevalo M."/>
            <person name="Sterndorff E.B."/>
            <person name="Faurdal D."/>
            <person name="Vuksanovic O."/>
            <person name="Mourched A.-S."/>
            <person name="Charusanti P."/>
            <person name="Shaw S."/>
            <person name="Blin K."/>
            <person name="Weber T."/>
        </authorList>
    </citation>
    <scope>NUCLEOTIDE SEQUENCE</scope>
    <source>
        <strain evidence="2">NBC_00003</strain>
    </source>
</reference>
<feature type="transmembrane region" description="Helical" evidence="1">
    <location>
        <begin position="73"/>
        <end position="96"/>
    </location>
</feature>
<name>A0AAU2VFU5_9ACTN</name>
<accession>A0AAU2VFU5</accession>
<evidence type="ECO:0000256" key="1">
    <source>
        <dbReference type="SAM" id="Phobius"/>
    </source>
</evidence>
<keyword evidence="1" id="KW-1133">Transmembrane helix</keyword>
<feature type="transmembrane region" description="Helical" evidence="1">
    <location>
        <begin position="12"/>
        <end position="33"/>
    </location>
</feature>
<sequence length="129" mass="13103">MEKREGHNSMTGRALEALAALLFILLVSIIALTPGIHRSVLAAFALVNAATSAISPFRAAYASRGNGAPAAAVALRLSLAAALTLTLLTAGTSLAVGLGGGLYWLPAAFVLAVVVAAVNAWVLLVEVLR</sequence>
<evidence type="ECO:0000313" key="2">
    <source>
        <dbReference type="EMBL" id="WTW66128.1"/>
    </source>
</evidence>
<dbReference type="EMBL" id="CP108318">
    <property type="protein sequence ID" value="WTW66128.1"/>
    <property type="molecule type" value="Genomic_DNA"/>
</dbReference>
<proteinExistence type="predicted"/>
<gene>
    <name evidence="2" type="ORF">OG549_38920</name>
</gene>
<dbReference type="AlphaFoldDB" id="A0AAU2VFU5"/>
<protein>
    <recommendedName>
        <fullName evidence="3">Integral membrane protein</fullName>
    </recommendedName>
</protein>
<keyword evidence="1" id="KW-0812">Transmembrane</keyword>
<organism evidence="2">
    <name type="scientific">Streptomyces sp. NBC_00003</name>
    <dbReference type="NCBI Taxonomy" id="2903608"/>
    <lineage>
        <taxon>Bacteria</taxon>
        <taxon>Bacillati</taxon>
        <taxon>Actinomycetota</taxon>
        <taxon>Actinomycetes</taxon>
        <taxon>Kitasatosporales</taxon>
        <taxon>Streptomycetaceae</taxon>
        <taxon>Streptomyces</taxon>
    </lineage>
</organism>